<evidence type="ECO:0000256" key="1">
    <source>
        <dbReference type="ARBA" id="ARBA00009617"/>
    </source>
</evidence>
<feature type="transmembrane region" description="Helical" evidence="2">
    <location>
        <begin position="382"/>
        <end position="409"/>
    </location>
</feature>
<dbReference type="GO" id="GO:0008643">
    <property type="term" value="P:carbohydrate transport"/>
    <property type="evidence" value="ECO:0007669"/>
    <property type="project" value="InterPro"/>
</dbReference>
<dbReference type="OrthoDB" id="9764596at2"/>
<feature type="transmembrane region" description="Helical" evidence="2">
    <location>
        <begin position="145"/>
        <end position="166"/>
    </location>
</feature>
<keyword evidence="2" id="KW-0812">Transmembrane</keyword>
<feature type="transmembrane region" description="Helical" evidence="2">
    <location>
        <begin position="429"/>
        <end position="452"/>
    </location>
</feature>
<dbReference type="Gene3D" id="1.20.1250.20">
    <property type="entry name" value="MFS general substrate transporter like domains"/>
    <property type="match status" value="1"/>
</dbReference>
<dbReference type="InterPro" id="IPR039672">
    <property type="entry name" value="MFS_2"/>
</dbReference>
<keyword evidence="2" id="KW-0472">Membrane</keyword>
<dbReference type="AlphaFoldDB" id="A0A2A2SFP1"/>
<organism evidence="3 4">
    <name type="scientific">Sphingomonas lenta</name>
    <dbReference type="NCBI Taxonomy" id="1141887"/>
    <lineage>
        <taxon>Bacteria</taxon>
        <taxon>Pseudomonadati</taxon>
        <taxon>Pseudomonadota</taxon>
        <taxon>Alphaproteobacteria</taxon>
        <taxon>Sphingomonadales</taxon>
        <taxon>Sphingomonadaceae</taxon>
        <taxon>Sphingomonas</taxon>
    </lineage>
</organism>
<dbReference type="InterPro" id="IPR036259">
    <property type="entry name" value="MFS_trans_sf"/>
</dbReference>
<evidence type="ECO:0000313" key="4">
    <source>
        <dbReference type="Proteomes" id="UP000218151"/>
    </source>
</evidence>
<feature type="transmembrane region" description="Helical" evidence="2">
    <location>
        <begin position="239"/>
        <end position="264"/>
    </location>
</feature>
<evidence type="ECO:0000256" key="2">
    <source>
        <dbReference type="SAM" id="Phobius"/>
    </source>
</evidence>
<comment type="caution">
    <text evidence="3">The sequence shown here is derived from an EMBL/GenBank/DDBJ whole genome shotgun (WGS) entry which is preliminary data.</text>
</comment>
<feature type="transmembrane region" description="Helical" evidence="2">
    <location>
        <begin position="337"/>
        <end position="361"/>
    </location>
</feature>
<dbReference type="PANTHER" id="PTHR11328:SF24">
    <property type="entry name" value="MAJOR FACILITATOR SUPERFAMILY (MFS) PROFILE DOMAIN-CONTAINING PROTEIN"/>
    <property type="match status" value="1"/>
</dbReference>
<feature type="transmembrane region" description="Helical" evidence="2">
    <location>
        <begin position="306"/>
        <end position="325"/>
    </location>
</feature>
<accession>A0A2A2SFP1</accession>
<feature type="transmembrane region" description="Helical" evidence="2">
    <location>
        <begin position="7"/>
        <end position="30"/>
    </location>
</feature>
<comment type="similarity">
    <text evidence="1">Belongs to the sodium:galactoside symporter (TC 2.A.2) family.</text>
</comment>
<name>A0A2A2SFP1_9SPHN</name>
<dbReference type="GO" id="GO:0015293">
    <property type="term" value="F:symporter activity"/>
    <property type="evidence" value="ECO:0007669"/>
    <property type="project" value="InterPro"/>
</dbReference>
<protein>
    <submittedName>
        <fullName evidence="3">Sodium:melibiose symporter</fullName>
    </submittedName>
</protein>
<sequence>MRQGTVVSYGFGAVAYGVKDTGFGAFLLFFYNQVMGLPQTTVSFVIMAALLIDAFADPAIGFLSDRTRSRWGRRHPWMYGSALPIMIGYVIVWSPPAGATPTQLLVWLFVFAVLVRTAVSTYEVPSVALAPELTSDYDERTRILAWRYLWGWAGAIATLLVAWLYFFRPAPGFPDGALNPAGYQGLAVACALMMGVAILVSALATHREIPNLPRPTAGGAPAGVGHGFRELRQTLNNRGFAVLMLAGLCTYTNQGVITALGVYAGTHIWGFTPGDYVLQALGFILSASTAFLIAPRLGKRRSKPAVAATVVVIGASLITLPYWLRFAGLMPPLGDPLLPKLAIAISLCGTAFNITGFIMGASMMADVVEESETRTGRRDEGVFFAGAFFMQKCTSGVGIFLAGLILAAAGFPERAVPGQVAADVLDRLALIHAASYLGVACLASFIFSRFPFGRAEHEARLRALGAGRVEA</sequence>
<feature type="transmembrane region" description="Helical" evidence="2">
    <location>
        <begin position="276"/>
        <end position="294"/>
    </location>
</feature>
<keyword evidence="4" id="KW-1185">Reference proteome</keyword>
<dbReference type="Pfam" id="PF13347">
    <property type="entry name" value="MFS_2"/>
    <property type="match status" value="1"/>
</dbReference>
<feature type="transmembrane region" description="Helical" evidence="2">
    <location>
        <begin position="186"/>
        <end position="204"/>
    </location>
</feature>
<proteinExistence type="inferred from homology"/>
<feature type="transmembrane region" description="Helical" evidence="2">
    <location>
        <begin position="76"/>
        <end position="92"/>
    </location>
</feature>
<feature type="transmembrane region" description="Helical" evidence="2">
    <location>
        <begin position="104"/>
        <end position="124"/>
    </location>
</feature>
<dbReference type="GO" id="GO:0005886">
    <property type="term" value="C:plasma membrane"/>
    <property type="evidence" value="ECO:0007669"/>
    <property type="project" value="TreeGrafter"/>
</dbReference>
<dbReference type="PANTHER" id="PTHR11328">
    <property type="entry name" value="MAJOR FACILITATOR SUPERFAMILY DOMAIN-CONTAINING PROTEIN"/>
    <property type="match status" value="1"/>
</dbReference>
<feature type="transmembrane region" description="Helical" evidence="2">
    <location>
        <begin position="42"/>
        <end position="64"/>
    </location>
</feature>
<gene>
    <name evidence="3" type="ORF">CKY28_10515</name>
</gene>
<dbReference type="SUPFAM" id="SSF103473">
    <property type="entry name" value="MFS general substrate transporter"/>
    <property type="match status" value="1"/>
</dbReference>
<keyword evidence="2" id="KW-1133">Transmembrane helix</keyword>
<evidence type="ECO:0000313" key="3">
    <source>
        <dbReference type="EMBL" id="PAX08023.1"/>
    </source>
</evidence>
<reference evidence="4" key="1">
    <citation type="submission" date="2017-09" db="EMBL/GenBank/DDBJ databases">
        <authorList>
            <person name="Feng G."/>
            <person name="Zhu H."/>
        </authorList>
    </citation>
    <scope>NUCLEOTIDE SEQUENCE [LARGE SCALE GENOMIC DNA]</scope>
    <source>
        <strain evidence="4">1PNM-20</strain>
    </source>
</reference>
<dbReference type="EMBL" id="NSLI01000003">
    <property type="protein sequence ID" value="PAX08023.1"/>
    <property type="molecule type" value="Genomic_DNA"/>
</dbReference>
<dbReference type="Proteomes" id="UP000218151">
    <property type="component" value="Unassembled WGS sequence"/>
</dbReference>